<feature type="compositionally biased region" description="Polar residues" evidence="3">
    <location>
        <begin position="475"/>
        <end position="493"/>
    </location>
</feature>
<comment type="caution">
    <text evidence="6">The sequence shown here is derived from an EMBL/GenBank/DDBJ whole genome shotgun (WGS) entry which is preliminary data.</text>
</comment>
<feature type="compositionally biased region" description="Low complexity" evidence="3">
    <location>
        <begin position="825"/>
        <end position="844"/>
    </location>
</feature>
<dbReference type="PANTHER" id="PTHR24055">
    <property type="entry name" value="MITOGEN-ACTIVATED PROTEIN KINASE"/>
    <property type="match status" value="1"/>
</dbReference>
<reference evidence="6 7" key="1">
    <citation type="journal article" date="2022" name="bioRxiv">
        <title>Genomics of Preaxostyla Flagellates Illuminates Evolutionary Transitions and the Path Towards Mitochondrial Loss.</title>
        <authorList>
            <person name="Novak L.V.F."/>
            <person name="Treitli S.C."/>
            <person name="Pyrih J."/>
            <person name="Halakuc P."/>
            <person name="Pipaliya S.V."/>
            <person name="Vacek V."/>
            <person name="Brzon O."/>
            <person name="Soukal P."/>
            <person name="Eme L."/>
            <person name="Dacks J.B."/>
            <person name="Karnkowska A."/>
            <person name="Elias M."/>
            <person name="Hampl V."/>
        </authorList>
    </citation>
    <scope>NUCLEOTIDE SEQUENCE [LARGE SCALE GENOMIC DNA]</scope>
    <source>
        <strain evidence="6">NAU3</strain>
        <tissue evidence="6">Gut</tissue>
    </source>
</reference>
<dbReference type="SUPFAM" id="SSF56112">
    <property type="entry name" value="Protein kinase-like (PK-like)"/>
    <property type="match status" value="1"/>
</dbReference>
<feature type="compositionally biased region" description="Basic and acidic residues" evidence="3">
    <location>
        <begin position="877"/>
        <end position="892"/>
    </location>
</feature>
<evidence type="ECO:0000256" key="1">
    <source>
        <dbReference type="ARBA" id="ARBA00022741"/>
    </source>
</evidence>
<keyword evidence="7" id="KW-1185">Reference proteome</keyword>
<keyword evidence="2" id="KW-0067">ATP-binding</keyword>
<evidence type="ECO:0000256" key="3">
    <source>
        <dbReference type="SAM" id="MobiDB-lite"/>
    </source>
</evidence>
<feature type="domain" description="Protein kinase" evidence="5">
    <location>
        <begin position="1"/>
        <end position="227"/>
    </location>
</feature>
<dbReference type="InterPro" id="IPR000719">
    <property type="entry name" value="Prot_kinase_dom"/>
</dbReference>
<feature type="compositionally biased region" description="Low complexity" evidence="3">
    <location>
        <begin position="441"/>
        <end position="462"/>
    </location>
</feature>
<organism evidence="6 7">
    <name type="scientific">Blattamonas nauphoetae</name>
    <dbReference type="NCBI Taxonomy" id="2049346"/>
    <lineage>
        <taxon>Eukaryota</taxon>
        <taxon>Metamonada</taxon>
        <taxon>Preaxostyla</taxon>
        <taxon>Oxymonadida</taxon>
        <taxon>Blattamonas</taxon>
    </lineage>
</organism>
<feature type="compositionally biased region" description="Polar residues" evidence="3">
    <location>
        <begin position="608"/>
        <end position="628"/>
    </location>
</feature>
<feature type="chain" id="PRO_5047286659" description="Protein kinase domain-containing protein" evidence="4">
    <location>
        <begin position="21"/>
        <end position="904"/>
    </location>
</feature>
<feature type="compositionally biased region" description="Basic residues" evidence="3">
    <location>
        <begin position="718"/>
        <end position="728"/>
    </location>
</feature>
<dbReference type="EMBL" id="JARBJD010000178">
    <property type="protein sequence ID" value="KAK2948373.1"/>
    <property type="molecule type" value="Genomic_DNA"/>
</dbReference>
<dbReference type="PROSITE" id="PS50011">
    <property type="entry name" value="PROTEIN_KINASE_DOM"/>
    <property type="match status" value="1"/>
</dbReference>
<gene>
    <name evidence="6" type="ORF">BLNAU_16719</name>
</gene>
<evidence type="ECO:0000259" key="5">
    <source>
        <dbReference type="PROSITE" id="PS50011"/>
    </source>
</evidence>
<evidence type="ECO:0000256" key="2">
    <source>
        <dbReference type="ARBA" id="ARBA00022840"/>
    </source>
</evidence>
<feature type="compositionally biased region" description="Basic and acidic residues" evidence="3">
    <location>
        <begin position="259"/>
        <end position="269"/>
    </location>
</feature>
<feature type="region of interest" description="Disordered" evidence="3">
    <location>
        <begin position="233"/>
        <end position="307"/>
    </location>
</feature>
<feature type="compositionally biased region" description="Polar residues" evidence="3">
    <location>
        <begin position="398"/>
        <end position="412"/>
    </location>
</feature>
<dbReference type="InterPro" id="IPR050117">
    <property type="entry name" value="MAPK"/>
</dbReference>
<evidence type="ECO:0000313" key="6">
    <source>
        <dbReference type="EMBL" id="KAK2948373.1"/>
    </source>
</evidence>
<feature type="compositionally biased region" description="Polar residues" evidence="3">
    <location>
        <begin position="845"/>
        <end position="869"/>
    </location>
</feature>
<feature type="region of interest" description="Disordered" evidence="3">
    <location>
        <begin position="570"/>
        <end position="628"/>
    </location>
</feature>
<feature type="compositionally biased region" description="Polar residues" evidence="3">
    <location>
        <begin position="270"/>
        <end position="307"/>
    </location>
</feature>
<feature type="compositionally biased region" description="Basic and acidic residues" evidence="3">
    <location>
        <begin position="761"/>
        <end position="788"/>
    </location>
</feature>
<feature type="region of interest" description="Disordered" evidence="3">
    <location>
        <begin position="662"/>
        <end position="904"/>
    </location>
</feature>
<dbReference type="Gene3D" id="1.10.510.10">
    <property type="entry name" value="Transferase(Phosphotransferase) domain 1"/>
    <property type="match status" value="1"/>
</dbReference>
<feature type="compositionally biased region" description="Low complexity" evidence="3">
    <location>
        <begin position="732"/>
        <end position="746"/>
    </location>
</feature>
<dbReference type="Proteomes" id="UP001281761">
    <property type="component" value="Unassembled WGS sequence"/>
</dbReference>
<protein>
    <recommendedName>
        <fullName evidence="5">Protein kinase domain-containing protein</fullName>
    </recommendedName>
</protein>
<feature type="region of interest" description="Disordered" evidence="3">
    <location>
        <begin position="338"/>
        <end position="537"/>
    </location>
</feature>
<accession>A0ABQ9X886</accession>
<feature type="compositionally biased region" description="Polar residues" evidence="3">
    <location>
        <begin position="792"/>
        <end position="804"/>
    </location>
</feature>
<feature type="compositionally biased region" description="Low complexity" evidence="3">
    <location>
        <begin position="805"/>
        <end position="817"/>
    </location>
</feature>
<keyword evidence="1" id="KW-0547">Nucleotide-binding</keyword>
<proteinExistence type="predicted"/>
<dbReference type="InterPro" id="IPR011009">
    <property type="entry name" value="Kinase-like_dom_sf"/>
</dbReference>
<sequence>MVYVVLPLILAMDLISLSDIQDSSDGFIRLELLVPWMKSILIQLDQMHSYGKSFDYLHPKNILVSGTGETQLRMTNCTRASYYSPETLLKLEQGQTDNVFTCENDMWAFGLVFLNLFLGYDEIGGQDFNDVLAHIFDRIGDPNKSDLYYIPQSRFNTLPFSTQASRYPSQLIFNARTQREKQELKKGVLSRVSPRLVDPLCDFLKKTLQYHPQRRATARECLSLDLFNATNRTSQYSSPSAKYASTASPVDRYPTQSRVRPEEPYRERTGPSSHKTTRFITPTSVRTNGSQRSAIDTPMTASSRATIHPPQYSTYPSHPTPLVPGKQRQTLLHQDQPVMTSSPFGSFPQPSPLHNYRQVEPSESAPPQFTHVEPELNATHNSFDNENGDALFEPASGLYNSYQPQPTISTLSPLPHHSQPLNNNRNGRPQFPVSPRRSESPPRSTSPERFSNVPSSFSPRISRSPRRYRSEQDRPSQPSSFAQTRQNDRSPQSRFPPTPTPTQPVSFSSPQTTRPVPLPSPSAFPLHSTTPNDSVRMPRTALGVSVGFSPPRTSPTPLARSFIRASSPSRMVSATRHVSPARGGRRREEEWGTSEDGWNEERNDQDRNWGSTNMMRKQDQQQRSLPQNVKQEYGFDQKQDGSVWSVVDSFVEEIEEEMEEIVGDFEFPEQEPWQQRRHENNRQNHQPPSARQAIRPFGESGGHGESSQWSGVQPLSPHIRRRTRKRITSHLTPTTSQPTPTQPQAPFGAGGVGMGGPNDTSRLEERKMGRNRGREREEEVDEGKRKEMTMGGEQTQPQSTQLRKTPTATRTPIRPANPSSPPQVPSNLSSSSPPTSSLHSSHQTNIASATPIRSPQPTQTAHLKTSPSIVPQGVLTKPDRLEGRPRKIRDDELSVSAQPVGFRP</sequence>
<name>A0ABQ9X886_9EUKA</name>
<evidence type="ECO:0000256" key="4">
    <source>
        <dbReference type="SAM" id="SignalP"/>
    </source>
</evidence>
<feature type="compositionally biased region" description="Polar residues" evidence="3">
    <location>
        <begin position="233"/>
        <end position="258"/>
    </location>
</feature>
<keyword evidence="4" id="KW-0732">Signal</keyword>
<evidence type="ECO:0000313" key="7">
    <source>
        <dbReference type="Proteomes" id="UP001281761"/>
    </source>
</evidence>
<feature type="signal peptide" evidence="4">
    <location>
        <begin position="1"/>
        <end position="20"/>
    </location>
</feature>
<feature type="compositionally biased region" description="Polar residues" evidence="3">
    <location>
        <begin position="503"/>
        <end position="514"/>
    </location>
</feature>